<dbReference type="GO" id="GO:0019843">
    <property type="term" value="F:rRNA binding"/>
    <property type="evidence" value="ECO:0007669"/>
    <property type="project" value="UniProtKB-UniRule"/>
</dbReference>
<proteinExistence type="inferred from homology"/>
<gene>
    <name evidence="4" type="primary">rplF</name>
    <name evidence="8" type="ORF">A2846_00475</name>
</gene>
<evidence type="ECO:0000256" key="5">
    <source>
        <dbReference type="RuleBase" id="RU003869"/>
    </source>
</evidence>
<comment type="function">
    <text evidence="4 6">This protein binds to the 23S rRNA, and is important in its secondary structure. It is located near the subunit interface in the base of the L7/L12 stalk, and near the tRNA binding site of the peptidyltransferase center.</text>
</comment>
<dbReference type="GO" id="GO:0002181">
    <property type="term" value="P:cytoplasmic translation"/>
    <property type="evidence" value="ECO:0007669"/>
    <property type="project" value="TreeGrafter"/>
</dbReference>
<evidence type="ECO:0000259" key="7">
    <source>
        <dbReference type="Pfam" id="PF00347"/>
    </source>
</evidence>
<evidence type="ECO:0000256" key="2">
    <source>
        <dbReference type="ARBA" id="ARBA00022980"/>
    </source>
</evidence>
<evidence type="ECO:0000313" key="8">
    <source>
        <dbReference type="EMBL" id="OGE82586.1"/>
    </source>
</evidence>
<keyword evidence="4 6" id="KW-0699">rRNA-binding</keyword>
<dbReference type="AlphaFoldDB" id="A0A1F5NY52"/>
<feature type="domain" description="Large ribosomal subunit protein uL6 alpha-beta" evidence="7">
    <location>
        <begin position="91"/>
        <end position="164"/>
    </location>
</feature>
<dbReference type="FunFam" id="3.90.930.12:FF:000001">
    <property type="entry name" value="50S ribosomal protein L6"/>
    <property type="match status" value="1"/>
</dbReference>
<dbReference type="PANTHER" id="PTHR11655">
    <property type="entry name" value="60S/50S RIBOSOMAL PROTEIN L6/L9"/>
    <property type="match status" value="1"/>
</dbReference>
<dbReference type="PANTHER" id="PTHR11655:SF14">
    <property type="entry name" value="LARGE RIBOSOMAL SUBUNIT PROTEIN UL6M"/>
    <property type="match status" value="1"/>
</dbReference>
<comment type="subunit">
    <text evidence="4">Part of the 50S ribosomal subunit.</text>
</comment>
<reference evidence="8 9" key="1">
    <citation type="journal article" date="2016" name="Nat. Commun.">
        <title>Thousands of microbial genomes shed light on interconnected biogeochemical processes in an aquifer system.</title>
        <authorList>
            <person name="Anantharaman K."/>
            <person name="Brown C.T."/>
            <person name="Hug L.A."/>
            <person name="Sharon I."/>
            <person name="Castelle C.J."/>
            <person name="Probst A.J."/>
            <person name="Thomas B.C."/>
            <person name="Singh A."/>
            <person name="Wilkins M.J."/>
            <person name="Karaoz U."/>
            <person name="Brodie E.L."/>
            <person name="Williams K.H."/>
            <person name="Hubbard S.S."/>
            <person name="Banfield J.F."/>
        </authorList>
    </citation>
    <scope>NUCLEOTIDE SEQUENCE [LARGE SCALE GENOMIC DNA]</scope>
</reference>
<dbReference type="HAMAP" id="MF_01365_B">
    <property type="entry name" value="Ribosomal_uL6_B"/>
    <property type="match status" value="1"/>
</dbReference>
<dbReference type="Pfam" id="PF00347">
    <property type="entry name" value="Ribosomal_L6"/>
    <property type="match status" value="2"/>
</dbReference>
<dbReference type="EMBL" id="MFEN01000068">
    <property type="protein sequence ID" value="OGE82586.1"/>
    <property type="molecule type" value="Genomic_DNA"/>
</dbReference>
<organism evidence="8 9">
    <name type="scientific">Candidatus Doudnabacteria bacterium RIFCSPHIGHO2_01_FULL_49_9</name>
    <dbReference type="NCBI Taxonomy" id="1817827"/>
    <lineage>
        <taxon>Bacteria</taxon>
        <taxon>Candidatus Doudnaibacteriota</taxon>
    </lineage>
</organism>
<dbReference type="InterPro" id="IPR002358">
    <property type="entry name" value="Ribosomal_uL6_CS"/>
</dbReference>
<dbReference type="PIRSF" id="PIRSF002162">
    <property type="entry name" value="Ribosomal_L6"/>
    <property type="match status" value="1"/>
</dbReference>
<evidence type="ECO:0000256" key="1">
    <source>
        <dbReference type="ARBA" id="ARBA00009356"/>
    </source>
</evidence>
<evidence type="ECO:0000256" key="4">
    <source>
        <dbReference type="HAMAP-Rule" id="MF_01365"/>
    </source>
</evidence>
<dbReference type="PRINTS" id="PR00059">
    <property type="entry name" value="RIBOSOMALL6"/>
</dbReference>
<dbReference type="InterPro" id="IPR020040">
    <property type="entry name" value="Ribosomal_uL6_a/b-dom"/>
</dbReference>
<keyword evidence="3 4" id="KW-0687">Ribonucleoprotein</keyword>
<keyword evidence="4 6" id="KW-0694">RNA-binding</keyword>
<comment type="similarity">
    <text evidence="1 4 5">Belongs to the universal ribosomal protein uL6 family.</text>
</comment>
<comment type="caution">
    <text evidence="8">The sequence shown here is derived from an EMBL/GenBank/DDBJ whole genome shotgun (WGS) entry which is preliminary data.</text>
</comment>
<sequence>MSKIGKKPITIPDSVTVSLSAEDVRVKGPKGELAVPLHPKVLVAQEGSTLVVSVKKPEDRRQKALWGTFRSLIANAVSGVQTGFEKKLEIVGVGYKAAIAGQKLTLNLGHSHPIVLDAPAGIVVKVEKNTVTVSGFDKQAVGQFASLVRSQRKPEPYKGKGVKYADEVIRRKAGKVVKAVGG</sequence>
<feature type="domain" description="Large ribosomal subunit protein uL6 alpha-beta" evidence="7">
    <location>
        <begin position="11"/>
        <end position="83"/>
    </location>
</feature>
<name>A0A1F5NY52_9BACT</name>
<evidence type="ECO:0000256" key="6">
    <source>
        <dbReference type="RuleBase" id="RU003870"/>
    </source>
</evidence>
<accession>A0A1F5NY52</accession>
<evidence type="ECO:0000313" key="9">
    <source>
        <dbReference type="Proteomes" id="UP000176339"/>
    </source>
</evidence>
<dbReference type="Gene3D" id="3.90.930.12">
    <property type="entry name" value="Ribosomal protein L6, alpha-beta domain"/>
    <property type="match status" value="2"/>
</dbReference>
<dbReference type="InterPro" id="IPR019906">
    <property type="entry name" value="Ribosomal_uL6_bac-type"/>
</dbReference>
<protein>
    <recommendedName>
        <fullName evidence="4">Large ribosomal subunit protein uL6</fullName>
    </recommendedName>
</protein>
<dbReference type="InterPro" id="IPR000702">
    <property type="entry name" value="Ribosomal_uL6-like"/>
</dbReference>
<dbReference type="GO" id="GO:0003735">
    <property type="term" value="F:structural constituent of ribosome"/>
    <property type="evidence" value="ECO:0007669"/>
    <property type="project" value="UniProtKB-UniRule"/>
</dbReference>
<keyword evidence="2 4" id="KW-0689">Ribosomal protein</keyword>
<dbReference type="PROSITE" id="PS00525">
    <property type="entry name" value="RIBOSOMAL_L6_1"/>
    <property type="match status" value="1"/>
</dbReference>
<evidence type="ECO:0000256" key="3">
    <source>
        <dbReference type="ARBA" id="ARBA00023274"/>
    </source>
</evidence>
<dbReference type="GO" id="GO:0022625">
    <property type="term" value="C:cytosolic large ribosomal subunit"/>
    <property type="evidence" value="ECO:0007669"/>
    <property type="project" value="UniProtKB-UniRule"/>
</dbReference>
<dbReference type="NCBIfam" id="TIGR03654">
    <property type="entry name" value="L6_bact"/>
    <property type="match status" value="1"/>
</dbReference>
<dbReference type="InterPro" id="IPR036789">
    <property type="entry name" value="Ribosomal_uL6-like_a/b-dom_sf"/>
</dbReference>
<dbReference type="SUPFAM" id="SSF56053">
    <property type="entry name" value="Ribosomal protein L6"/>
    <property type="match status" value="2"/>
</dbReference>
<dbReference type="Proteomes" id="UP000176339">
    <property type="component" value="Unassembled WGS sequence"/>
</dbReference>